<protein>
    <submittedName>
        <fullName evidence="3">Uncharacterized protein</fullName>
    </submittedName>
</protein>
<keyword evidence="2" id="KW-0472">Membrane</keyword>
<keyword evidence="4" id="KW-1185">Reference proteome</keyword>
<dbReference type="AlphaFoldDB" id="A0A1Y2HAE4"/>
<keyword evidence="2" id="KW-1133">Transmembrane helix</keyword>
<evidence type="ECO:0000256" key="1">
    <source>
        <dbReference type="SAM" id="MobiDB-lite"/>
    </source>
</evidence>
<feature type="transmembrane region" description="Helical" evidence="2">
    <location>
        <begin position="150"/>
        <end position="167"/>
    </location>
</feature>
<evidence type="ECO:0000313" key="4">
    <source>
        <dbReference type="Proteomes" id="UP000193411"/>
    </source>
</evidence>
<feature type="region of interest" description="Disordered" evidence="1">
    <location>
        <begin position="1"/>
        <end position="26"/>
    </location>
</feature>
<organism evidence="3 4">
    <name type="scientific">Catenaria anguillulae PL171</name>
    <dbReference type="NCBI Taxonomy" id="765915"/>
    <lineage>
        <taxon>Eukaryota</taxon>
        <taxon>Fungi</taxon>
        <taxon>Fungi incertae sedis</taxon>
        <taxon>Blastocladiomycota</taxon>
        <taxon>Blastocladiomycetes</taxon>
        <taxon>Blastocladiales</taxon>
        <taxon>Catenariaceae</taxon>
        <taxon>Catenaria</taxon>
    </lineage>
</organism>
<evidence type="ECO:0000313" key="3">
    <source>
        <dbReference type="EMBL" id="ORZ31465.1"/>
    </source>
</evidence>
<comment type="caution">
    <text evidence="3">The sequence shown here is derived from an EMBL/GenBank/DDBJ whole genome shotgun (WGS) entry which is preliminary data.</text>
</comment>
<accession>A0A1Y2HAE4</accession>
<dbReference type="EMBL" id="MCFL01000060">
    <property type="protein sequence ID" value="ORZ31465.1"/>
    <property type="molecule type" value="Genomic_DNA"/>
</dbReference>
<name>A0A1Y2HAE4_9FUNG</name>
<evidence type="ECO:0000256" key="2">
    <source>
        <dbReference type="SAM" id="Phobius"/>
    </source>
</evidence>
<proteinExistence type="predicted"/>
<gene>
    <name evidence="3" type="ORF">BCR44DRAFT_1272813</name>
</gene>
<sequence>MKRPARRHRNKAAREQWPRPPGSQPEHTSVFVVASLAGMFSKRAVCTATTVEDPVLVHNRDIWSSHPSHQFVSPSVTPTELDCPVRRLDLQPGICFYRHLVLSTVQLPADSHSQVRQLHERGIHSCSGHSPASCIRHFCARNNEQIRWRLLYPLYLALPVAARWVLLSRAGDSSPVGDIWGSELHFYSYGVDVKWLAVVRMLDDTAYYACGRFWGFLR</sequence>
<feature type="compositionally biased region" description="Basic residues" evidence="1">
    <location>
        <begin position="1"/>
        <end position="11"/>
    </location>
</feature>
<reference evidence="3 4" key="1">
    <citation type="submission" date="2016-07" db="EMBL/GenBank/DDBJ databases">
        <title>Pervasive Adenine N6-methylation of Active Genes in Fungi.</title>
        <authorList>
            <consortium name="DOE Joint Genome Institute"/>
            <person name="Mondo S.J."/>
            <person name="Dannebaum R.O."/>
            <person name="Kuo R.C."/>
            <person name="Labutti K."/>
            <person name="Haridas S."/>
            <person name="Kuo A."/>
            <person name="Salamov A."/>
            <person name="Ahrendt S.R."/>
            <person name="Lipzen A."/>
            <person name="Sullivan W."/>
            <person name="Andreopoulos W.B."/>
            <person name="Clum A."/>
            <person name="Lindquist E."/>
            <person name="Daum C."/>
            <person name="Ramamoorthy G.K."/>
            <person name="Gryganskyi A."/>
            <person name="Culley D."/>
            <person name="Magnuson J.K."/>
            <person name="James T.Y."/>
            <person name="O'Malley M.A."/>
            <person name="Stajich J.E."/>
            <person name="Spatafora J.W."/>
            <person name="Visel A."/>
            <person name="Grigoriev I.V."/>
        </authorList>
    </citation>
    <scope>NUCLEOTIDE SEQUENCE [LARGE SCALE GENOMIC DNA]</scope>
    <source>
        <strain evidence="3 4">PL171</strain>
    </source>
</reference>
<keyword evidence="2" id="KW-0812">Transmembrane</keyword>
<dbReference type="Proteomes" id="UP000193411">
    <property type="component" value="Unassembled WGS sequence"/>
</dbReference>